<reference evidence="1 2" key="1">
    <citation type="submission" date="2020-05" db="EMBL/GenBank/DDBJ databases">
        <title>Aquincola sp. isolate from soil.</title>
        <authorList>
            <person name="Han J."/>
            <person name="Kim D.-U."/>
        </authorList>
    </citation>
    <scope>NUCLEOTIDE SEQUENCE [LARGE SCALE GENOMIC DNA]</scope>
    <source>
        <strain evidence="1 2">S2</strain>
    </source>
</reference>
<organism evidence="1 2">
    <name type="scientific">Pseudaquabacterium terrae</name>
    <dbReference type="NCBI Taxonomy" id="2732868"/>
    <lineage>
        <taxon>Bacteria</taxon>
        <taxon>Pseudomonadati</taxon>
        <taxon>Pseudomonadota</taxon>
        <taxon>Betaproteobacteria</taxon>
        <taxon>Burkholderiales</taxon>
        <taxon>Sphaerotilaceae</taxon>
        <taxon>Pseudaquabacterium</taxon>
    </lineage>
</organism>
<accession>A0ABX2EFB4</accession>
<dbReference type="EMBL" id="JABRWJ010000003">
    <property type="protein sequence ID" value="NRF67298.1"/>
    <property type="molecule type" value="Genomic_DNA"/>
</dbReference>
<gene>
    <name evidence="1" type="ORF">HLB44_09910</name>
</gene>
<proteinExistence type="predicted"/>
<dbReference type="Proteomes" id="UP000737171">
    <property type="component" value="Unassembled WGS sequence"/>
</dbReference>
<keyword evidence="2" id="KW-1185">Reference proteome</keyword>
<name>A0ABX2EFB4_9BURK</name>
<dbReference type="RefSeq" id="WP_173122421.1">
    <property type="nucleotide sequence ID" value="NZ_JABRWJ010000003.1"/>
</dbReference>
<protein>
    <submittedName>
        <fullName evidence="1">Uncharacterized protein</fullName>
    </submittedName>
</protein>
<evidence type="ECO:0000313" key="2">
    <source>
        <dbReference type="Proteomes" id="UP000737171"/>
    </source>
</evidence>
<evidence type="ECO:0000313" key="1">
    <source>
        <dbReference type="EMBL" id="NRF67298.1"/>
    </source>
</evidence>
<sequence>MNKIQTLDNGDVQLVVKQADGHLKARRFRMHLGHVVEVHEDHKVRRVGPELSYRGPALLVRTTLAETILAASGALADSALKAAAHRQLPELAH</sequence>
<comment type="caution">
    <text evidence="1">The sequence shown here is derived from an EMBL/GenBank/DDBJ whole genome shotgun (WGS) entry which is preliminary data.</text>
</comment>